<organism evidence="3 4">
    <name type="scientific">Cryomyces minteri</name>
    <dbReference type="NCBI Taxonomy" id="331657"/>
    <lineage>
        <taxon>Eukaryota</taxon>
        <taxon>Fungi</taxon>
        <taxon>Dikarya</taxon>
        <taxon>Ascomycota</taxon>
        <taxon>Pezizomycotina</taxon>
        <taxon>Dothideomycetes</taxon>
        <taxon>Dothideomycetes incertae sedis</taxon>
        <taxon>Cryomyces</taxon>
    </lineage>
</organism>
<keyword evidence="4" id="KW-1185">Reference proteome</keyword>
<name>A0A4U0XHQ2_9PEZI</name>
<dbReference type="AlphaFoldDB" id="A0A4U0XHQ2"/>
<comment type="caution">
    <text evidence="3">The sequence shown here is derived from an EMBL/GenBank/DDBJ whole genome shotgun (WGS) entry which is preliminary data.</text>
</comment>
<dbReference type="Proteomes" id="UP000308768">
    <property type="component" value="Unassembled WGS sequence"/>
</dbReference>
<accession>A0A4U0XHQ2</accession>
<evidence type="ECO:0000256" key="2">
    <source>
        <dbReference type="SAM" id="SignalP"/>
    </source>
</evidence>
<dbReference type="OrthoDB" id="3692311at2759"/>
<sequence>MALTPVIFVVLAIAAARQHKQPVKYNYSGATVMAATRIAPTIVPILFAAIAGRTLKTIAGFVAEKEATNHHGTPSAYAAGDDLAQNPSRYGPATNPASLDTSSLSVEDLVATGNAPFAAANATAATSDTTRVYICDFFGLTPSSSWPPPDVLGYAASSSGVQDEMQRARALRDERVMVGDVWAEKKVGHVVLATVEGGEVGALREGRLYV</sequence>
<proteinExistence type="predicted"/>
<feature type="region of interest" description="Disordered" evidence="1">
    <location>
        <begin position="72"/>
        <end position="98"/>
    </location>
</feature>
<evidence type="ECO:0000256" key="1">
    <source>
        <dbReference type="SAM" id="MobiDB-lite"/>
    </source>
</evidence>
<dbReference type="EMBL" id="NAJN01000278">
    <property type="protein sequence ID" value="TKA75667.1"/>
    <property type="molecule type" value="Genomic_DNA"/>
</dbReference>
<reference evidence="3 4" key="1">
    <citation type="submission" date="2017-03" db="EMBL/GenBank/DDBJ databases">
        <title>Genomes of endolithic fungi from Antarctica.</title>
        <authorList>
            <person name="Coleine C."/>
            <person name="Masonjones S."/>
            <person name="Stajich J.E."/>
        </authorList>
    </citation>
    <scope>NUCLEOTIDE SEQUENCE [LARGE SCALE GENOMIC DNA]</scope>
    <source>
        <strain evidence="3 4">CCFEE 5187</strain>
    </source>
</reference>
<feature type="signal peptide" evidence="2">
    <location>
        <begin position="1"/>
        <end position="16"/>
    </location>
</feature>
<protein>
    <submittedName>
        <fullName evidence="3">Uncharacterized protein</fullName>
    </submittedName>
</protein>
<keyword evidence="2" id="KW-0732">Signal</keyword>
<evidence type="ECO:0000313" key="3">
    <source>
        <dbReference type="EMBL" id="TKA75667.1"/>
    </source>
</evidence>
<feature type="chain" id="PRO_5020832809" evidence="2">
    <location>
        <begin position="17"/>
        <end position="210"/>
    </location>
</feature>
<evidence type="ECO:0000313" key="4">
    <source>
        <dbReference type="Proteomes" id="UP000308768"/>
    </source>
</evidence>
<gene>
    <name evidence="3" type="ORF">B0A49_06575</name>
</gene>